<dbReference type="Proteomes" id="UP000292957">
    <property type="component" value="Unassembled WGS sequence"/>
</dbReference>
<feature type="compositionally biased region" description="Acidic residues" evidence="1">
    <location>
        <begin position="182"/>
        <end position="197"/>
    </location>
</feature>
<feature type="compositionally biased region" description="Acidic residues" evidence="1">
    <location>
        <begin position="109"/>
        <end position="141"/>
    </location>
</feature>
<feature type="region of interest" description="Disordered" evidence="1">
    <location>
        <begin position="109"/>
        <end position="160"/>
    </location>
</feature>
<dbReference type="AlphaFoldDB" id="A0A4Q9MWN5"/>
<sequence>MSLTLTTSASSFPVNSPGEIISAVSEKDILQATLVGDQVCDPFATPTSAFNWADDVEDEFYSDDASEADLDTDEAGARSCSFDVDRFFASDACMFGQYGHYLTTILEEDEDEEEDDNEDDENHEEDDGDDNEEHEDEDEKEEGDRSATTDPTNSTSNRSLLQRIFLANDRSKVASRPSLDDIKEEDEEDGLENDTDETGSLIDSPDPDSESTDSDSDTADFDATNWDDTASTICDLDFNHHDAHFEFMANHFDSLEFSLASISTVDNDERQRAAGDPDSGWVWVEFEDDEQERRLSASLPSRKIWGLDWRQLLRRLFII</sequence>
<reference evidence="2" key="1">
    <citation type="submission" date="2019-01" db="EMBL/GenBank/DDBJ databases">
        <title>Draft genome sequences of three monokaryotic isolates of the white-rot basidiomycete fungus Dichomitus squalens.</title>
        <authorList>
            <consortium name="DOE Joint Genome Institute"/>
            <person name="Lopez S.C."/>
            <person name="Andreopoulos B."/>
            <person name="Pangilinan J."/>
            <person name="Lipzen A."/>
            <person name="Riley R."/>
            <person name="Ahrendt S."/>
            <person name="Ng V."/>
            <person name="Barry K."/>
            <person name="Daum C."/>
            <person name="Grigoriev I.V."/>
            <person name="Hilden K.S."/>
            <person name="Makela M.R."/>
            <person name="de Vries R.P."/>
        </authorList>
    </citation>
    <scope>NUCLEOTIDE SEQUENCE [LARGE SCALE GENOMIC DNA]</scope>
    <source>
        <strain evidence="2">OM18370.1</strain>
    </source>
</reference>
<feature type="compositionally biased region" description="Acidic residues" evidence="1">
    <location>
        <begin position="205"/>
        <end position="220"/>
    </location>
</feature>
<accession>A0A4Q9MWN5</accession>
<protein>
    <submittedName>
        <fullName evidence="2">Uncharacterized protein</fullName>
    </submittedName>
</protein>
<evidence type="ECO:0000313" key="2">
    <source>
        <dbReference type="EMBL" id="TBU31837.1"/>
    </source>
</evidence>
<dbReference type="EMBL" id="ML143397">
    <property type="protein sequence ID" value="TBU31837.1"/>
    <property type="molecule type" value="Genomic_DNA"/>
</dbReference>
<proteinExistence type="predicted"/>
<evidence type="ECO:0000256" key="1">
    <source>
        <dbReference type="SAM" id="MobiDB-lite"/>
    </source>
</evidence>
<dbReference type="OrthoDB" id="10594147at2759"/>
<gene>
    <name evidence="2" type="ORF">BD311DRAFT_751711</name>
</gene>
<feature type="compositionally biased region" description="Polar residues" evidence="1">
    <location>
        <begin position="148"/>
        <end position="160"/>
    </location>
</feature>
<name>A0A4Q9MWN5_9APHY</name>
<feature type="region of interest" description="Disordered" evidence="1">
    <location>
        <begin position="172"/>
        <end position="224"/>
    </location>
</feature>
<organism evidence="2">
    <name type="scientific">Dichomitus squalens</name>
    <dbReference type="NCBI Taxonomy" id="114155"/>
    <lineage>
        <taxon>Eukaryota</taxon>
        <taxon>Fungi</taxon>
        <taxon>Dikarya</taxon>
        <taxon>Basidiomycota</taxon>
        <taxon>Agaricomycotina</taxon>
        <taxon>Agaricomycetes</taxon>
        <taxon>Polyporales</taxon>
        <taxon>Polyporaceae</taxon>
        <taxon>Dichomitus</taxon>
    </lineage>
</organism>